<dbReference type="EMBL" id="CAJVPP010001195">
    <property type="protein sequence ID" value="CAG8540220.1"/>
    <property type="molecule type" value="Genomic_DNA"/>
</dbReference>
<comment type="caution">
    <text evidence="2">The sequence shown here is derived from an EMBL/GenBank/DDBJ whole genome shotgun (WGS) entry which is preliminary data.</text>
</comment>
<proteinExistence type="predicted"/>
<protein>
    <submittedName>
        <fullName evidence="2">8839_t:CDS:1</fullName>
    </submittedName>
</protein>
<dbReference type="Pfam" id="PF07534">
    <property type="entry name" value="TLD"/>
    <property type="match status" value="1"/>
</dbReference>
<organism evidence="2 3">
    <name type="scientific">Funneliformis mosseae</name>
    <name type="common">Endomycorrhizal fungus</name>
    <name type="synonym">Glomus mosseae</name>
    <dbReference type="NCBI Taxonomy" id="27381"/>
    <lineage>
        <taxon>Eukaryota</taxon>
        <taxon>Fungi</taxon>
        <taxon>Fungi incertae sedis</taxon>
        <taxon>Mucoromycota</taxon>
        <taxon>Glomeromycotina</taxon>
        <taxon>Glomeromycetes</taxon>
        <taxon>Glomerales</taxon>
        <taxon>Glomeraceae</taxon>
        <taxon>Funneliformis</taxon>
    </lineage>
</organism>
<reference evidence="2" key="1">
    <citation type="submission" date="2021-06" db="EMBL/GenBank/DDBJ databases">
        <authorList>
            <person name="Kallberg Y."/>
            <person name="Tangrot J."/>
            <person name="Rosling A."/>
        </authorList>
    </citation>
    <scope>NUCLEOTIDE SEQUENCE</scope>
    <source>
        <strain evidence="2">87-6 pot B 2015</strain>
    </source>
</reference>
<sequence>MEISPVEFYDKVRPYKDVIPSQIYEEIIEFHYKKILPKKITSRPRLGKLGSTIIKPKLVNVISNWIDKNDSAVLSSNNKYKFNLIYLKSRDGFDYTTFNNKLKGQGPFVILIKVRSNKIYGGYNPIGYDGRCQWVTSSASFIFSFENDQDIQNMEIGRVIFAKKAVYEHCNAFFNFGSHLFVKEQDLFLGNPGHYDNIFTNVEISLPIEEIEVFSVIKK</sequence>
<keyword evidence="3" id="KW-1185">Reference proteome</keyword>
<dbReference type="AlphaFoldDB" id="A0A9N9FKP8"/>
<gene>
    <name evidence="2" type="ORF">FMOSSE_LOCUS5942</name>
</gene>
<evidence type="ECO:0000313" key="3">
    <source>
        <dbReference type="Proteomes" id="UP000789375"/>
    </source>
</evidence>
<evidence type="ECO:0000313" key="2">
    <source>
        <dbReference type="EMBL" id="CAG8540220.1"/>
    </source>
</evidence>
<dbReference type="PROSITE" id="PS51886">
    <property type="entry name" value="TLDC"/>
    <property type="match status" value="1"/>
</dbReference>
<dbReference type="InterPro" id="IPR006571">
    <property type="entry name" value="TLDc_dom"/>
</dbReference>
<dbReference type="Proteomes" id="UP000789375">
    <property type="component" value="Unassembled WGS sequence"/>
</dbReference>
<name>A0A9N9FKP8_FUNMO</name>
<evidence type="ECO:0000259" key="1">
    <source>
        <dbReference type="PROSITE" id="PS51886"/>
    </source>
</evidence>
<feature type="domain" description="TLDc" evidence="1">
    <location>
        <begin position="52"/>
        <end position="217"/>
    </location>
</feature>
<accession>A0A9N9FKP8</accession>